<dbReference type="AlphaFoldDB" id="A0A0M3WML4"/>
<evidence type="ECO:0000256" key="1">
    <source>
        <dbReference type="ARBA" id="ARBA00004479"/>
    </source>
</evidence>
<dbReference type="GO" id="GO:0098609">
    <property type="term" value="P:cell-cell adhesion"/>
    <property type="evidence" value="ECO:0007669"/>
    <property type="project" value="TreeGrafter"/>
</dbReference>
<protein>
    <submittedName>
        <fullName evidence="6">Integrinalpha4</fullName>
    </submittedName>
</protein>
<dbReference type="SUPFAM" id="SSF69179">
    <property type="entry name" value="Integrin domains"/>
    <property type="match status" value="1"/>
</dbReference>
<dbReference type="InterPro" id="IPR032695">
    <property type="entry name" value="Integrin_dom_sf"/>
</dbReference>
<evidence type="ECO:0000256" key="3">
    <source>
        <dbReference type="ARBA" id="ARBA00023136"/>
    </source>
</evidence>
<evidence type="ECO:0000256" key="4">
    <source>
        <dbReference type="ARBA" id="ARBA00023180"/>
    </source>
</evidence>
<dbReference type="InterPro" id="IPR048285">
    <property type="entry name" value="Integrin_alpha_Ig-like_2"/>
</dbReference>
<dbReference type="GO" id="GO:0005178">
    <property type="term" value="F:integrin binding"/>
    <property type="evidence" value="ECO:0007669"/>
    <property type="project" value="TreeGrafter"/>
</dbReference>
<sequence length="142" mass="15963">PILQQREGEINAIRNKTIFARYCVWKNCSANLKVQGSFAVPGMENKSYLTVGAVKALKLKVSLMNDGDDAYNTRLYITLPRNVYFSRILASDESYISCEANDSYSETGVMLNCHVGNFYLESLSKTDISFLLDTSKLIRAEI</sequence>
<dbReference type="GO" id="GO:0009897">
    <property type="term" value="C:external side of plasma membrane"/>
    <property type="evidence" value="ECO:0007669"/>
    <property type="project" value="TreeGrafter"/>
</dbReference>
<dbReference type="PANTHER" id="PTHR23220">
    <property type="entry name" value="INTEGRIN ALPHA"/>
    <property type="match status" value="1"/>
</dbReference>
<dbReference type="GO" id="GO:0007160">
    <property type="term" value="P:cell-matrix adhesion"/>
    <property type="evidence" value="ECO:0007669"/>
    <property type="project" value="TreeGrafter"/>
</dbReference>
<dbReference type="GO" id="GO:0007229">
    <property type="term" value="P:integrin-mediated signaling pathway"/>
    <property type="evidence" value="ECO:0007669"/>
    <property type="project" value="UniProtKB-KW"/>
</dbReference>
<evidence type="ECO:0000259" key="5">
    <source>
        <dbReference type="Pfam" id="PF20805"/>
    </source>
</evidence>
<dbReference type="PANTHER" id="PTHR23220:SF78">
    <property type="entry name" value="INTEGRIN ALPHA-4"/>
    <property type="match status" value="1"/>
</dbReference>
<keyword evidence="4" id="KW-0325">Glycoprotein</keyword>
<feature type="non-terminal residue" evidence="6">
    <location>
        <position position="1"/>
    </location>
</feature>
<proteinExistence type="evidence at transcript level"/>
<organism evidence="6">
    <name type="scientific">Protopterus dolloi</name>
    <name type="common">Slender lungfish</name>
    <dbReference type="NCBI Taxonomy" id="27779"/>
    <lineage>
        <taxon>Eukaryota</taxon>
        <taxon>Metazoa</taxon>
        <taxon>Chordata</taxon>
        <taxon>Craniata</taxon>
        <taxon>Vertebrata</taxon>
        <taxon>Euteleostomi</taxon>
        <taxon>Dipnomorpha</taxon>
        <taxon>Ceratodontiformes</taxon>
        <taxon>Lepidosirenoidei</taxon>
        <taxon>Protopteridae</taxon>
        <taxon>Protopterus</taxon>
    </lineage>
</organism>
<dbReference type="Gene3D" id="2.60.40.1510">
    <property type="entry name" value="ntegrin, alpha v. Chain A, domain 3"/>
    <property type="match status" value="1"/>
</dbReference>
<dbReference type="EMBL" id="KP297838">
    <property type="protein sequence ID" value="AKL90507.1"/>
    <property type="molecule type" value="mRNA"/>
</dbReference>
<dbReference type="GO" id="GO:0008305">
    <property type="term" value="C:integrin complex"/>
    <property type="evidence" value="ECO:0007669"/>
    <property type="project" value="TreeGrafter"/>
</dbReference>
<dbReference type="GO" id="GO:0033627">
    <property type="term" value="P:cell adhesion mediated by integrin"/>
    <property type="evidence" value="ECO:0007669"/>
    <property type="project" value="TreeGrafter"/>
</dbReference>
<comment type="subcellular location">
    <subcellularLocation>
        <location evidence="1">Membrane</location>
        <topology evidence="1">Single-pass type I membrane protein</topology>
    </subcellularLocation>
</comment>
<keyword evidence="3" id="KW-0472">Membrane</keyword>
<name>A0A0M3WML4_PRODO</name>
<evidence type="ECO:0000313" key="6">
    <source>
        <dbReference type="EMBL" id="AKL90507.1"/>
    </source>
</evidence>
<dbReference type="Pfam" id="PF20805">
    <property type="entry name" value="Integrin_A_Ig_2"/>
    <property type="match status" value="1"/>
</dbReference>
<feature type="domain" description="Integrin alpha second immunoglobulin-like" evidence="5">
    <location>
        <begin position="26"/>
        <end position="138"/>
    </location>
</feature>
<feature type="non-terminal residue" evidence="6">
    <location>
        <position position="142"/>
    </location>
</feature>
<accession>A0A0M3WML4</accession>
<evidence type="ECO:0000256" key="2">
    <source>
        <dbReference type="ARBA" id="ARBA00023037"/>
    </source>
</evidence>
<keyword evidence="2 6" id="KW-0401">Integrin</keyword>
<reference evidence="6" key="1">
    <citation type="journal article" date="2015" name="Curr. Biol.">
        <title>African Lungfish Reveal the Evolutionary Origins of Organized Mucosal Lymphoid Tissue in Vertebrates.</title>
        <authorList>
            <person name="Tacchi L."/>
            <person name="Larragoite E.T."/>
            <person name="Munoz P."/>
            <person name="Amemiya C.T."/>
            <person name="Salinas I."/>
        </authorList>
    </citation>
    <scope>NUCLEOTIDE SEQUENCE</scope>
</reference>